<dbReference type="FunFam" id="1.10.510.10:FF:001023">
    <property type="entry name" value="Os07g0541700 protein"/>
    <property type="match status" value="1"/>
</dbReference>
<keyword evidence="9" id="KW-0675">Receptor</keyword>
<keyword evidence="2" id="KW-0723">Serine/threonine-protein kinase</keyword>
<evidence type="ECO:0000259" key="16">
    <source>
        <dbReference type="PROSITE" id="PS51473"/>
    </source>
</evidence>
<keyword evidence="13" id="KW-1133">Transmembrane helix</keyword>
<dbReference type="Proteomes" id="UP000619265">
    <property type="component" value="Unassembled WGS sequence"/>
</dbReference>
<dbReference type="Gene3D" id="1.10.510.10">
    <property type="entry name" value="Transferase(Phosphotransferase) domain 1"/>
    <property type="match status" value="1"/>
</dbReference>
<dbReference type="Pfam" id="PF01657">
    <property type="entry name" value="Stress-antifung"/>
    <property type="match status" value="2"/>
</dbReference>
<dbReference type="FunFam" id="3.30.430.20:FF:000002">
    <property type="entry name" value="Cysteine-rich receptor-like protein kinase 10"/>
    <property type="match status" value="1"/>
</dbReference>
<feature type="domain" description="Gnk2-homologous" evidence="16">
    <location>
        <begin position="136"/>
        <end position="245"/>
    </location>
</feature>
<evidence type="ECO:0000313" key="18">
    <source>
        <dbReference type="Proteomes" id="UP000619265"/>
    </source>
</evidence>
<keyword evidence="4 14" id="KW-0732">Signal</keyword>
<feature type="domain" description="Protein kinase" evidence="15">
    <location>
        <begin position="443"/>
        <end position="719"/>
    </location>
</feature>
<dbReference type="InterPro" id="IPR000719">
    <property type="entry name" value="Prot_kinase_dom"/>
</dbReference>
<dbReference type="InterPro" id="IPR002902">
    <property type="entry name" value="GNK2"/>
</dbReference>
<feature type="chain" id="PRO_5032972523" description="non-specific serine/threonine protein kinase" evidence="14">
    <location>
        <begin position="24"/>
        <end position="759"/>
    </location>
</feature>
<accession>A0A833Y1E9</accession>
<dbReference type="EC" id="2.7.11.1" evidence="1"/>
<keyword evidence="7" id="KW-0418">Kinase</keyword>
<organism evidence="17 18">
    <name type="scientific">Juglans regia</name>
    <name type="common">English walnut</name>
    <dbReference type="NCBI Taxonomy" id="51240"/>
    <lineage>
        <taxon>Eukaryota</taxon>
        <taxon>Viridiplantae</taxon>
        <taxon>Streptophyta</taxon>
        <taxon>Embryophyta</taxon>
        <taxon>Tracheophyta</taxon>
        <taxon>Spermatophyta</taxon>
        <taxon>Magnoliopsida</taxon>
        <taxon>eudicotyledons</taxon>
        <taxon>Gunneridae</taxon>
        <taxon>Pentapetalae</taxon>
        <taxon>rosids</taxon>
        <taxon>fabids</taxon>
        <taxon>Fagales</taxon>
        <taxon>Juglandaceae</taxon>
        <taxon>Juglans</taxon>
    </lineage>
</organism>
<evidence type="ECO:0000256" key="12">
    <source>
        <dbReference type="SAM" id="MobiDB-lite"/>
    </source>
</evidence>
<name>A0A833Y1E9_JUGRE</name>
<dbReference type="PROSITE" id="PS50011">
    <property type="entry name" value="PROTEIN_KINASE_DOM"/>
    <property type="match status" value="1"/>
</dbReference>
<dbReference type="AlphaFoldDB" id="A0A833Y1E9"/>
<evidence type="ECO:0000256" key="7">
    <source>
        <dbReference type="ARBA" id="ARBA00022777"/>
    </source>
</evidence>
<evidence type="ECO:0000313" key="17">
    <source>
        <dbReference type="EMBL" id="KAF5474792.1"/>
    </source>
</evidence>
<comment type="catalytic activity">
    <reaction evidence="11">
        <text>L-seryl-[protein] + ATP = O-phospho-L-seryl-[protein] + ADP + H(+)</text>
        <dbReference type="Rhea" id="RHEA:17989"/>
        <dbReference type="Rhea" id="RHEA-COMP:9863"/>
        <dbReference type="Rhea" id="RHEA-COMP:11604"/>
        <dbReference type="ChEBI" id="CHEBI:15378"/>
        <dbReference type="ChEBI" id="CHEBI:29999"/>
        <dbReference type="ChEBI" id="CHEBI:30616"/>
        <dbReference type="ChEBI" id="CHEBI:83421"/>
        <dbReference type="ChEBI" id="CHEBI:456216"/>
        <dbReference type="EC" id="2.7.11.1"/>
    </reaction>
</comment>
<dbReference type="Gene3D" id="3.30.430.20">
    <property type="entry name" value="Gnk2 domain, C-X8-C-X2-C motif"/>
    <property type="match status" value="3"/>
</dbReference>
<feature type="transmembrane region" description="Helical" evidence="13">
    <location>
        <begin position="385"/>
        <end position="406"/>
    </location>
</feature>
<evidence type="ECO:0000256" key="8">
    <source>
        <dbReference type="ARBA" id="ARBA00022840"/>
    </source>
</evidence>
<protein>
    <recommendedName>
        <fullName evidence="1">non-specific serine/threonine protein kinase</fullName>
        <ecNumber evidence="1">2.7.11.1</ecNumber>
    </recommendedName>
</protein>
<feature type="domain" description="Gnk2-homologous" evidence="16">
    <location>
        <begin position="247"/>
        <end position="353"/>
    </location>
</feature>
<feature type="compositionally biased region" description="Pro residues" evidence="12">
    <location>
        <begin position="258"/>
        <end position="269"/>
    </location>
</feature>
<keyword evidence="5" id="KW-0677">Repeat</keyword>
<feature type="domain" description="Gnk2-homologous" evidence="16">
    <location>
        <begin position="27"/>
        <end position="130"/>
    </location>
</feature>
<dbReference type="Gramene" id="Jr03_11090_p1">
    <property type="protein sequence ID" value="cds.Jr03_11090_p1"/>
    <property type="gene ID" value="Jr03_11090"/>
</dbReference>
<evidence type="ECO:0000256" key="9">
    <source>
        <dbReference type="ARBA" id="ARBA00023170"/>
    </source>
</evidence>
<comment type="caution">
    <text evidence="17">The sequence shown here is derived from an EMBL/GenBank/DDBJ whole genome shotgun (WGS) entry which is preliminary data.</text>
</comment>
<keyword evidence="13" id="KW-0812">Transmembrane</keyword>
<feature type="region of interest" description="Disordered" evidence="12">
    <location>
        <begin position="258"/>
        <end position="277"/>
    </location>
</feature>
<evidence type="ECO:0000256" key="3">
    <source>
        <dbReference type="ARBA" id="ARBA00022679"/>
    </source>
</evidence>
<keyword evidence="8" id="KW-0067">ATP-binding</keyword>
<dbReference type="PANTHER" id="PTHR47973">
    <property type="entry name" value="CYSTEINE-RICH RECEPTOR-LIKE PROTEIN KINASE 3"/>
    <property type="match status" value="1"/>
</dbReference>
<evidence type="ECO:0000256" key="13">
    <source>
        <dbReference type="SAM" id="Phobius"/>
    </source>
</evidence>
<evidence type="ECO:0000256" key="4">
    <source>
        <dbReference type="ARBA" id="ARBA00022729"/>
    </source>
</evidence>
<sequence length="759" mass="84623">MAISSRWLFFLSAIVILTTQAVAQRNPLFHFCLNNKGNYTSNSTYDKNLNHLLSSLSSDARANSGFFNSSYGNNSDEVHAIGLCRGDSNSEDCRSCLNNATSVLKQLCPVQKEAILLYDHCMFRYSNRSIFGLMETVPSLYMWNVNNVPANSLNQFNDVLWTLLEGLRDEAAAGGSLRKYAVNNTIAPQFMTLYALVQCTPDLSREECDTCLTGAFGEIRKCCSGKQGARVFRPSCNFRFEIEQFYYSTSMAPPIPSPQAPPAFLPPPSSNNTNSTPSAVKLPQAILFVSSQQGMQPYQTSKQYMQCTPDLSEQECNDCLLGASEGIPRCCDGKEGGRIARPSYNIRFEVYPFYYSTTNSPPPAHSPIPNDHPQKSPTNKGNRNFIVVLASITFMGLISSIAGIYIKAKWGRKKAGILCKSVEEIIGSILFDFDNIKVATNNFSEANKLRETEFGTVYKGTFSNKVIAVKRLSTGFGQEGVEFEDKVLSLTKLQHPNIVELLGCSVEGNERLVIYDFVPNTSLDHYLSDPLKVATLDWEMRYKIIRGIAQGVLYLHEESKLCFNHGLKASNIFVDEEMNPKISDFGLKSLLSLDQIPENTSRIGRIEEAPDVMHMLFSTKTDVFNFGVLVLEIVSGQKNNFFRDEENADNLLSYAWRNFSEGTASNIIDPTILMPDGSTSEIINCILTALLCAEANEADRPTMASVVTMLDGSDKHGSMVTEMPSFEDDHRVLGRRTFLRRVRSLLWTKKGCFRILESS</sequence>
<proteinExistence type="predicted"/>
<dbReference type="GO" id="GO:0005524">
    <property type="term" value="F:ATP binding"/>
    <property type="evidence" value="ECO:0007669"/>
    <property type="project" value="UniProtKB-KW"/>
</dbReference>
<dbReference type="GO" id="GO:0004674">
    <property type="term" value="F:protein serine/threonine kinase activity"/>
    <property type="evidence" value="ECO:0007669"/>
    <property type="project" value="UniProtKB-KW"/>
</dbReference>
<dbReference type="InterPro" id="IPR052059">
    <property type="entry name" value="CR_Ser/Thr_kinase"/>
</dbReference>
<evidence type="ECO:0000256" key="11">
    <source>
        <dbReference type="ARBA" id="ARBA00048679"/>
    </source>
</evidence>
<keyword evidence="6" id="KW-0547">Nucleotide-binding</keyword>
<evidence type="ECO:0000256" key="14">
    <source>
        <dbReference type="SAM" id="SignalP"/>
    </source>
</evidence>
<evidence type="ECO:0000256" key="1">
    <source>
        <dbReference type="ARBA" id="ARBA00012513"/>
    </source>
</evidence>
<dbReference type="SUPFAM" id="SSF56112">
    <property type="entry name" value="Protein kinase-like (PK-like)"/>
    <property type="match status" value="1"/>
</dbReference>
<dbReference type="FunFam" id="3.30.430.20:FF:000003">
    <property type="entry name" value="Cysteine-rich RLK (RECEPTOR-like protein kinase) 10"/>
    <property type="match status" value="1"/>
</dbReference>
<feature type="signal peptide" evidence="14">
    <location>
        <begin position="1"/>
        <end position="23"/>
    </location>
</feature>
<evidence type="ECO:0000259" key="15">
    <source>
        <dbReference type="PROSITE" id="PS50011"/>
    </source>
</evidence>
<reference evidence="17" key="2">
    <citation type="submission" date="2020-03" db="EMBL/GenBank/DDBJ databases">
        <title>Walnut 2.0.</title>
        <authorList>
            <person name="Marrano A."/>
            <person name="Britton M."/>
            <person name="Zimin A.V."/>
            <person name="Zaini P.A."/>
            <person name="Workman R."/>
            <person name="Puiu D."/>
            <person name="Bianco L."/>
            <person name="Allen B.J."/>
            <person name="Troggio M."/>
            <person name="Leslie C.A."/>
            <person name="Timp W."/>
            <person name="Dendekar A."/>
            <person name="Salzberg S.L."/>
            <person name="Neale D.B."/>
        </authorList>
    </citation>
    <scope>NUCLEOTIDE SEQUENCE</scope>
    <source>
        <tissue evidence="17">Leaves</tissue>
    </source>
</reference>
<evidence type="ECO:0000256" key="5">
    <source>
        <dbReference type="ARBA" id="ARBA00022737"/>
    </source>
</evidence>
<keyword evidence="13" id="KW-0472">Membrane</keyword>
<gene>
    <name evidence="17" type="ORF">F2P56_006656</name>
</gene>
<evidence type="ECO:0000256" key="2">
    <source>
        <dbReference type="ARBA" id="ARBA00022527"/>
    </source>
</evidence>
<dbReference type="Pfam" id="PF07714">
    <property type="entry name" value="PK_Tyr_Ser-Thr"/>
    <property type="match status" value="1"/>
</dbReference>
<evidence type="ECO:0000256" key="10">
    <source>
        <dbReference type="ARBA" id="ARBA00047899"/>
    </source>
</evidence>
<dbReference type="EMBL" id="LIHL02000003">
    <property type="protein sequence ID" value="KAF5474792.1"/>
    <property type="molecule type" value="Genomic_DNA"/>
</dbReference>
<dbReference type="InterPro" id="IPR011009">
    <property type="entry name" value="Kinase-like_dom_sf"/>
</dbReference>
<dbReference type="PROSITE" id="PS51473">
    <property type="entry name" value="GNK2"/>
    <property type="match status" value="3"/>
</dbReference>
<dbReference type="Gene3D" id="3.30.200.20">
    <property type="entry name" value="Phosphorylase Kinase, domain 1"/>
    <property type="match status" value="1"/>
</dbReference>
<reference evidence="17" key="1">
    <citation type="submission" date="2015-10" db="EMBL/GenBank/DDBJ databases">
        <authorList>
            <person name="Martinez-Garcia P.J."/>
            <person name="Crepeau M.W."/>
            <person name="Puiu D."/>
            <person name="Gonzalez-Ibeas D."/>
            <person name="Whalen J."/>
            <person name="Stevens K."/>
            <person name="Paul R."/>
            <person name="Butterfield T."/>
            <person name="Britton M."/>
            <person name="Reagan R."/>
            <person name="Chakraborty S."/>
            <person name="Walawage S.L."/>
            <person name="Vasquez-Gross H.A."/>
            <person name="Cardeno C."/>
            <person name="Famula R."/>
            <person name="Pratt K."/>
            <person name="Kuruganti S."/>
            <person name="Aradhya M.K."/>
            <person name="Leslie C.A."/>
            <person name="Dandekar A.M."/>
            <person name="Salzberg S.L."/>
            <person name="Wegrzyn J.L."/>
            <person name="Langley C.H."/>
            <person name="Neale D.B."/>
        </authorList>
    </citation>
    <scope>NUCLEOTIDE SEQUENCE</scope>
    <source>
        <tissue evidence="17">Leaves</tissue>
    </source>
</reference>
<comment type="catalytic activity">
    <reaction evidence="10">
        <text>L-threonyl-[protein] + ATP = O-phospho-L-threonyl-[protein] + ADP + H(+)</text>
        <dbReference type="Rhea" id="RHEA:46608"/>
        <dbReference type="Rhea" id="RHEA-COMP:11060"/>
        <dbReference type="Rhea" id="RHEA-COMP:11605"/>
        <dbReference type="ChEBI" id="CHEBI:15378"/>
        <dbReference type="ChEBI" id="CHEBI:30013"/>
        <dbReference type="ChEBI" id="CHEBI:30616"/>
        <dbReference type="ChEBI" id="CHEBI:61977"/>
        <dbReference type="ChEBI" id="CHEBI:456216"/>
        <dbReference type="EC" id="2.7.11.1"/>
    </reaction>
</comment>
<dbReference type="InterPro" id="IPR001245">
    <property type="entry name" value="Ser-Thr/Tyr_kinase_cat_dom"/>
</dbReference>
<dbReference type="InterPro" id="IPR038408">
    <property type="entry name" value="GNK2_sf"/>
</dbReference>
<evidence type="ECO:0000256" key="6">
    <source>
        <dbReference type="ARBA" id="ARBA00022741"/>
    </source>
</evidence>
<keyword evidence="3" id="KW-0808">Transferase</keyword>
<dbReference type="CDD" id="cd23509">
    <property type="entry name" value="Gnk2-like"/>
    <property type="match status" value="3"/>
</dbReference>